<keyword evidence="2" id="KW-0813">Transport</keyword>
<dbReference type="SUPFAM" id="SSF52540">
    <property type="entry name" value="P-loop containing nucleoside triphosphate hydrolases"/>
    <property type="match status" value="1"/>
</dbReference>
<dbReference type="SMART" id="SM00382">
    <property type="entry name" value="AAA"/>
    <property type="match status" value="1"/>
</dbReference>
<keyword evidence="3" id="KW-0547">Nucleotide-binding</keyword>
<sequence length="256" mass="28334">MEILNVRNLGKVYKAAVSHEALSNINLSINEGEFVGIMGPSGSGKTTLLNMISTIDRPTSGEIHIGGEDPFRLSQDKLAMFRRRELGFVFQSFNLLNTLTVKENILLPLALDGVDLDEMNRRVGILAEKLGITSILDKRTYEISGGQAQRTAVARAMIHVPKLVLADEPTGNLDSKSARDVMEIMDRRNKEDKVTMLLVTHDPVAASYCNRVVFIKDGQLYNEITYGESQSAFYQKIINVLSLLGGSGHEFSPVRH</sequence>
<evidence type="ECO:0000259" key="5">
    <source>
        <dbReference type="PROSITE" id="PS50893"/>
    </source>
</evidence>
<proteinExistence type="inferred from homology"/>
<dbReference type="RefSeq" id="WP_054400788.1">
    <property type="nucleotide sequence ID" value="NZ_LIUT01000001.1"/>
</dbReference>
<name>A0A0M1P0B7_9BACL</name>
<keyword evidence="7" id="KW-1185">Reference proteome</keyword>
<dbReference type="GO" id="GO:0005524">
    <property type="term" value="F:ATP binding"/>
    <property type="evidence" value="ECO:0007669"/>
    <property type="project" value="UniProtKB-KW"/>
</dbReference>
<dbReference type="FunFam" id="3.40.50.300:FF:000032">
    <property type="entry name" value="Export ABC transporter ATP-binding protein"/>
    <property type="match status" value="1"/>
</dbReference>
<dbReference type="PANTHER" id="PTHR42798:SF7">
    <property type="entry name" value="ALPHA-D-RIBOSE 1-METHYLPHOSPHONATE 5-TRIPHOSPHATE SYNTHASE SUBUNIT PHNL"/>
    <property type="match status" value="1"/>
</dbReference>
<evidence type="ECO:0000256" key="1">
    <source>
        <dbReference type="ARBA" id="ARBA00005417"/>
    </source>
</evidence>
<dbReference type="AlphaFoldDB" id="A0A0M1P0B7"/>
<dbReference type="PATRIC" id="fig|1705565.3.peg.1860"/>
<evidence type="ECO:0000313" key="6">
    <source>
        <dbReference type="EMBL" id="KOR87715.1"/>
    </source>
</evidence>
<dbReference type="GO" id="GO:0098796">
    <property type="term" value="C:membrane protein complex"/>
    <property type="evidence" value="ECO:0007669"/>
    <property type="project" value="UniProtKB-ARBA"/>
</dbReference>
<dbReference type="Gene3D" id="3.40.50.300">
    <property type="entry name" value="P-loop containing nucleotide triphosphate hydrolases"/>
    <property type="match status" value="1"/>
</dbReference>
<organism evidence="6 7">
    <name type="scientific">Paenibacillus solani</name>
    <dbReference type="NCBI Taxonomy" id="1705565"/>
    <lineage>
        <taxon>Bacteria</taxon>
        <taxon>Bacillati</taxon>
        <taxon>Bacillota</taxon>
        <taxon>Bacilli</taxon>
        <taxon>Bacillales</taxon>
        <taxon>Paenibacillaceae</taxon>
        <taxon>Paenibacillus</taxon>
    </lineage>
</organism>
<dbReference type="InterPro" id="IPR003593">
    <property type="entry name" value="AAA+_ATPase"/>
</dbReference>
<dbReference type="CDD" id="cd03255">
    <property type="entry name" value="ABC_MJ0796_LolCDE_FtsE"/>
    <property type="match status" value="1"/>
</dbReference>
<dbReference type="GO" id="GO:0022857">
    <property type="term" value="F:transmembrane transporter activity"/>
    <property type="evidence" value="ECO:0007669"/>
    <property type="project" value="UniProtKB-ARBA"/>
</dbReference>
<accession>A0A0M1P0B7</accession>
<dbReference type="Pfam" id="PF00005">
    <property type="entry name" value="ABC_tran"/>
    <property type="match status" value="1"/>
</dbReference>
<dbReference type="InterPro" id="IPR027417">
    <property type="entry name" value="P-loop_NTPase"/>
</dbReference>
<evidence type="ECO:0000256" key="4">
    <source>
        <dbReference type="ARBA" id="ARBA00022840"/>
    </source>
</evidence>
<comment type="caution">
    <text evidence="6">The sequence shown here is derived from an EMBL/GenBank/DDBJ whole genome shotgun (WGS) entry which is preliminary data.</text>
</comment>
<evidence type="ECO:0000256" key="2">
    <source>
        <dbReference type="ARBA" id="ARBA00022448"/>
    </source>
</evidence>
<dbReference type="InterPro" id="IPR017911">
    <property type="entry name" value="MacB-like_ATP-bd"/>
</dbReference>
<dbReference type="InterPro" id="IPR003439">
    <property type="entry name" value="ABC_transporter-like_ATP-bd"/>
</dbReference>
<dbReference type="PANTHER" id="PTHR42798">
    <property type="entry name" value="LIPOPROTEIN-RELEASING SYSTEM ATP-BINDING PROTEIN LOLD"/>
    <property type="match status" value="1"/>
</dbReference>
<dbReference type="OrthoDB" id="9791546at2"/>
<reference evidence="7" key="1">
    <citation type="submission" date="2015-08" db="EMBL/GenBank/DDBJ databases">
        <title>Genome sequencing project for genomic taxonomy and phylogenomics of Bacillus-like bacteria.</title>
        <authorList>
            <person name="Liu B."/>
            <person name="Wang J."/>
            <person name="Zhu Y."/>
            <person name="Liu G."/>
            <person name="Chen Q."/>
            <person name="Chen Z."/>
            <person name="Lan J."/>
            <person name="Che J."/>
            <person name="Ge C."/>
            <person name="Shi H."/>
            <person name="Pan Z."/>
            <person name="Liu X."/>
        </authorList>
    </citation>
    <scope>NUCLEOTIDE SEQUENCE [LARGE SCALE GENOMIC DNA]</scope>
    <source>
        <strain evidence="7">FJAT-22460</strain>
    </source>
</reference>
<dbReference type="GO" id="GO:0016887">
    <property type="term" value="F:ATP hydrolysis activity"/>
    <property type="evidence" value="ECO:0007669"/>
    <property type="project" value="InterPro"/>
</dbReference>
<keyword evidence="4 6" id="KW-0067">ATP-binding</keyword>
<gene>
    <name evidence="6" type="ORF">AM231_00220</name>
</gene>
<evidence type="ECO:0000313" key="7">
    <source>
        <dbReference type="Proteomes" id="UP000036932"/>
    </source>
</evidence>
<feature type="domain" description="ABC transporter" evidence="5">
    <location>
        <begin position="4"/>
        <end position="242"/>
    </location>
</feature>
<comment type="similarity">
    <text evidence="1">Belongs to the ABC transporter superfamily.</text>
</comment>
<protein>
    <submittedName>
        <fullName evidence="6">Bacitracin ABC transporter ATP-binding protein</fullName>
    </submittedName>
</protein>
<dbReference type="EMBL" id="LIUT01000001">
    <property type="protein sequence ID" value="KOR87715.1"/>
    <property type="molecule type" value="Genomic_DNA"/>
</dbReference>
<evidence type="ECO:0000256" key="3">
    <source>
        <dbReference type="ARBA" id="ARBA00022741"/>
    </source>
</evidence>
<dbReference type="Proteomes" id="UP000036932">
    <property type="component" value="Unassembled WGS sequence"/>
</dbReference>
<dbReference type="PROSITE" id="PS50893">
    <property type="entry name" value="ABC_TRANSPORTER_2"/>
    <property type="match status" value="1"/>
</dbReference>